<dbReference type="GO" id="GO:0000976">
    <property type="term" value="F:transcription cis-regulatory region binding"/>
    <property type="evidence" value="ECO:0007669"/>
    <property type="project" value="TreeGrafter"/>
</dbReference>
<dbReference type="PROSITE" id="PS51755">
    <property type="entry name" value="OMPR_PHOB"/>
    <property type="match status" value="1"/>
</dbReference>
<evidence type="ECO:0000256" key="3">
    <source>
        <dbReference type="ARBA" id="ARBA00023125"/>
    </source>
</evidence>
<dbReference type="InterPro" id="IPR001789">
    <property type="entry name" value="Sig_transdc_resp-reg_receiver"/>
</dbReference>
<dbReference type="InterPro" id="IPR001867">
    <property type="entry name" value="OmpR/PhoB-type_DNA-bd"/>
</dbReference>
<dbReference type="GO" id="GO:0006355">
    <property type="term" value="P:regulation of DNA-templated transcription"/>
    <property type="evidence" value="ECO:0007669"/>
    <property type="project" value="InterPro"/>
</dbReference>
<dbReference type="Proteomes" id="UP000195569">
    <property type="component" value="Unassembled WGS sequence"/>
</dbReference>
<feature type="domain" description="Response regulatory" evidence="6">
    <location>
        <begin position="2"/>
        <end position="117"/>
    </location>
</feature>
<dbReference type="InterPro" id="IPR039420">
    <property type="entry name" value="WalR-like"/>
</dbReference>
<organism evidence="8 9">
    <name type="scientific">Paraburkholderia piptadeniae</name>
    <dbReference type="NCBI Taxonomy" id="1701573"/>
    <lineage>
        <taxon>Bacteria</taxon>
        <taxon>Pseudomonadati</taxon>
        <taxon>Pseudomonadota</taxon>
        <taxon>Betaproteobacteria</taxon>
        <taxon>Burkholderiales</taxon>
        <taxon>Burkholderiaceae</taxon>
        <taxon>Paraburkholderia</taxon>
    </lineage>
</organism>
<feature type="domain" description="OmpR/PhoB-type" evidence="7">
    <location>
        <begin position="127"/>
        <end position="226"/>
    </location>
</feature>
<keyword evidence="3 5" id="KW-0238">DNA-binding</keyword>
<evidence type="ECO:0000256" key="4">
    <source>
        <dbReference type="PROSITE-ProRule" id="PRU00169"/>
    </source>
</evidence>
<feature type="modified residue" description="4-aspartylphosphate" evidence="4">
    <location>
        <position position="51"/>
    </location>
</feature>
<dbReference type="PROSITE" id="PS50110">
    <property type="entry name" value="RESPONSE_REGULATORY"/>
    <property type="match status" value="1"/>
</dbReference>
<evidence type="ECO:0000256" key="5">
    <source>
        <dbReference type="PROSITE-ProRule" id="PRU01091"/>
    </source>
</evidence>
<dbReference type="GO" id="GO:0032993">
    <property type="term" value="C:protein-DNA complex"/>
    <property type="evidence" value="ECO:0007669"/>
    <property type="project" value="TreeGrafter"/>
</dbReference>
<dbReference type="Pfam" id="PF00486">
    <property type="entry name" value="Trans_reg_C"/>
    <property type="match status" value="1"/>
</dbReference>
<reference evidence="8" key="1">
    <citation type="submission" date="2016-12" db="EMBL/GenBank/DDBJ databases">
        <authorList>
            <person name="Moulin L."/>
        </authorList>
    </citation>
    <scope>NUCLEOTIDE SEQUENCE [LARGE SCALE GENOMIC DNA]</scope>
    <source>
        <strain evidence="8">STM 7183</strain>
    </source>
</reference>
<gene>
    <name evidence="8" type="ORF">BN2476_500102</name>
</gene>
<comment type="caution">
    <text evidence="8">The sequence shown here is derived from an EMBL/GenBank/DDBJ whole genome shotgun (WGS) entry which is preliminary data.</text>
</comment>
<dbReference type="SMART" id="SM00862">
    <property type="entry name" value="Trans_reg_C"/>
    <property type="match status" value="1"/>
</dbReference>
<dbReference type="SUPFAM" id="SSF46894">
    <property type="entry name" value="C-terminal effector domain of the bipartite response regulators"/>
    <property type="match status" value="1"/>
</dbReference>
<dbReference type="GO" id="GO:0000156">
    <property type="term" value="F:phosphorelay response regulator activity"/>
    <property type="evidence" value="ECO:0007669"/>
    <property type="project" value="TreeGrafter"/>
</dbReference>
<evidence type="ECO:0000259" key="6">
    <source>
        <dbReference type="PROSITE" id="PS50110"/>
    </source>
</evidence>
<dbReference type="InterPro" id="IPR016032">
    <property type="entry name" value="Sig_transdc_resp-reg_C-effctor"/>
</dbReference>
<dbReference type="InterPro" id="IPR011006">
    <property type="entry name" value="CheY-like_superfamily"/>
</dbReference>
<evidence type="ECO:0000256" key="1">
    <source>
        <dbReference type="ARBA" id="ARBA00022553"/>
    </source>
</evidence>
<dbReference type="EMBL" id="CYGY02000050">
    <property type="protein sequence ID" value="SIT46218.1"/>
    <property type="molecule type" value="Genomic_DNA"/>
</dbReference>
<dbReference type="OrthoDB" id="9802426at2"/>
<dbReference type="Gene3D" id="3.40.50.2300">
    <property type="match status" value="1"/>
</dbReference>
<dbReference type="SUPFAM" id="SSF52172">
    <property type="entry name" value="CheY-like"/>
    <property type="match status" value="1"/>
</dbReference>
<keyword evidence="1 4" id="KW-0597">Phosphoprotein</keyword>
<keyword evidence="9" id="KW-1185">Reference proteome</keyword>
<protein>
    <submittedName>
        <fullName evidence="8">Two component transcriptional regulator, winged helix family</fullName>
    </submittedName>
</protein>
<dbReference type="Pfam" id="PF00072">
    <property type="entry name" value="Response_reg"/>
    <property type="match status" value="1"/>
</dbReference>
<accession>A0A1N7SFN8</accession>
<evidence type="ECO:0000256" key="2">
    <source>
        <dbReference type="ARBA" id="ARBA00023012"/>
    </source>
</evidence>
<dbReference type="CDD" id="cd00156">
    <property type="entry name" value="REC"/>
    <property type="match status" value="1"/>
</dbReference>
<proteinExistence type="predicted"/>
<name>A0A1N7SFN8_9BURK</name>
<dbReference type="CDD" id="cd00383">
    <property type="entry name" value="trans_reg_C"/>
    <property type="match status" value="1"/>
</dbReference>
<dbReference type="PANTHER" id="PTHR48111:SF40">
    <property type="entry name" value="PHOSPHATE REGULON TRANSCRIPTIONAL REGULATORY PROTEIN PHOB"/>
    <property type="match status" value="1"/>
</dbReference>
<dbReference type="PANTHER" id="PTHR48111">
    <property type="entry name" value="REGULATOR OF RPOS"/>
    <property type="match status" value="1"/>
</dbReference>
<feature type="DNA-binding region" description="OmpR/PhoB-type" evidence="5">
    <location>
        <begin position="127"/>
        <end position="226"/>
    </location>
</feature>
<dbReference type="SMART" id="SM00448">
    <property type="entry name" value="REC"/>
    <property type="match status" value="1"/>
</dbReference>
<evidence type="ECO:0000313" key="8">
    <source>
        <dbReference type="EMBL" id="SIT46218.1"/>
    </source>
</evidence>
<keyword evidence="2" id="KW-0902">Two-component regulatory system</keyword>
<evidence type="ECO:0000259" key="7">
    <source>
        <dbReference type="PROSITE" id="PS51755"/>
    </source>
</evidence>
<dbReference type="GO" id="GO:0005829">
    <property type="term" value="C:cytosol"/>
    <property type="evidence" value="ECO:0007669"/>
    <property type="project" value="TreeGrafter"/>
</dbReference>
<dbReference type="Gene3D" id="1.10.10.10">
    <property type="entry name" value="Winged helix-like DNA-binding domain superfamily/Winged helix DNA-binding domain"/>
    <property type="match status" value="1"/>
</dbReference>
<dbReference type="InterPro" id="IPR036388">
    <property type="entry name" value="WH-like_DNA-bd_sf"/>
</dbReference>
<sequence>MRIAILQRDPVQGKMLEKIIVQAGHSCMLYDDGLALSKVLARSTIDMLVLDWHALRLSGTDVLKAVRSVGGERMPVVFASKDNSEESVVRAFMLGADDYVTLPTRHAEFRERISALLRRAYPERYGKDSFDVGHYHFDTRRQLVTLRGTPVQLSGTQYRLASLFFSNIGRVLSRDHIFAMVWGREFREVTRTIDSHVSRLRLLLQIDPHNDFRLQPVYKSGYRLLHLRSEEAVAQHAEAA</sequence>
<dbReference type="RefSeq" id="WP_087736974.1">
    <property type="nucleotide sequence ID" value="NZ_CYGY02000050.1"/>
</dbReference>
<evidence type="ECO:0000313" key="9">
    <source>
        <dbReference type="Proteomes" id="UP000195569"/>
    </source>
</evidence>
<dbReference type="AlphaFoldDB" id="A0A1N7SFN8"/>